<feature type="region of interest" description="Disordered" evidence="1">
    <location>
        <begin position="21"/>
        <end position="50"/>
    </location>
</feature>
<evidence type="ECO:0000313" key="3">
    <source>
        <dbReference type="Proteomes" id="UP000712281"/>
    </source>
</evidence>
<feature type="compositionally biased region" description="Basic and acidic residues" evidence="1">
    <location>
        <begin position="70"/>
        <end position="87"/>
    </location>
</feature>
<gene>
    <name evidence="2" type="ORF">F2Q68_00004742</name>
</gene>
<protein>
    <submittedName>
        <fullName evidence="2">Uncharacterized protein</fullName>
    </submittedName>
</protein>
<accession>A0A8S9JED7</accession>
<sequence>MEDFLELEDFLKVLYEAQPEDLGKDSEQKLDDNQHTSGRDLETSPKASVQVRGICDTSIDRHNQFIVDRHPLGISTRSDKNKQVWGKEEEELEEEKNDQGRSSVIIDSSLRALLTAEMIYKGQESMETFTKKER</sequence>
<comment type="caution">
    <text evidence="2">The sequence shown here is derived from an EMBL/GenBank/DDBJ whole genome shotgun (WGS) entry which is preliminary data.</text>
</comment>
<name>A0A8S9JED7_BRACR</name>
<dbReference type="EMBL" id="QGKW02001660">
    <property type="protein sequence ID" value="KAF2580581.1"/>
    <property type="molecule type" value="Genomic_DNA"/>
</dbReference>
<evidence type="ECO:0000313" key="2">
    <source>
        <dbReference type="EMBL" id="KAF2580581.1"/>
    </source>
</evidence>
<feature type="region of interest" description="Disordered" evidence="1">
    <location>
        <begin position="70"/>
        <end position="101"/>
    </location>
</feature>
<feature type="compositionally biased region" description="Basic and acidic residues" evidence="1">
    <location>
        <begin position="21"/>
        <end position="43"/>
    </location>
</feature>
<dbReference type="AlphaFoldDB" id="A0A8S9JED7"/>
<proteinExistence type="predicted"/>
<reference evidence="2" key="1">
    <citation type="submission" date="2019-12" db="EMBL/GenBank/DDBJ databases">
        <title>Genome sequencing and annotation of Brassica cretica.</title>
        <authorList>
            <person name="Studholme D.J."/>
            <person name="Sarris P.F."/>
        </authorList>
    </citation>
    <scope>NUCLEOTIDE SEQUENCE</scope>
    <source>
        <strain evidence="2">PFS-001/15</strain>
        <tissue evidence="2">Leaf</tissue>
    </source>
</reference>
<organism evidence="2 3">
    <name type="scientific">Brassica cretica</name>
    <name type="common">Mustard</name>
    <dbReference type="NCBI Taxonomy" id="69181"/>
    <lineage>
        <taxon>Eukaryota</taxon>
        <taxon>Viridiplantae</taxon>
        <taxon>Streptophyta</taxon>
        <taxon>Embryophyta</taxon>
        <taxon>Tracheophyta</taxon>
        <taxon>Spermatophyta</taxon>
        <taxon>Magnoliopsida</taxon>
        <taxon>eudicotyledons</taxon>
        <taxon>Gunneridae</taxon>
        <taxon>Pentapetalae</taxon>
        <taxon>rosids</taxon>
        <taxon>malvids</taxon>
        <taxon>Brassicales</taxon>
        <taxon>Brassicaceae</taxon>
        <taxon>Brassiceae</taxon>
        <taxon>Brassica</taxon>
    </lineage>
</organism>
<dbReference type="Proteomes" id="UP000712281">
    <property type="component" value="Unassembled WGS sequence"/>
</dbReference>
<evidence type="ECO:0000256" key="1">
    <source>
        <dbReference type="SAM" id="MobiDB-lite"/>
    </source>
</evidence>